<dbReference type="InterPro" id="IPR010998">
    <property type="entry name" value="Integrase_recombinase_N"/>
</dbReference>
<evidence type="ECO:0000313" key="7">
    <source>
        <dbReference type="EMBL" id="MBP2202187.1"/>
    </source>
</evidence>
<dbReference type="InterPro" id="IPR011010">
    <property type="entry name" value="DNA_brk_join_enz"/>
</dbReference>
<evidence type="ECO:0000256" key="1">
    <source>
        <dbReference type="ARBA" id="ARBA00022908"/>
    </source>
</evidence>
<evidence type="ECO:0000259" key="5">
    <source>
        <dbReference type="PROSITE" id="PS51898"/>
    </source>
</evidence>
<dbReference type="PANTHER" id="PTHR30349">
    <property type="entry name" value="PHAGE INTEGRASE-RELATED"/>
    <property type="match status" value="1"/>
</dbReference>
<dbReference type="InterPro" id="IPR050090">
    <property type="entry name" value="Tyrosine_recombinase_XerCD"/>
</dbReference>
<feature type="domain" description="Tyr recombinase" evidence="5">
    <location>
        <begin position="128"/>
        <end position="317"/>
    </location>
</feature>
<protein>
    <submittedName>
        <fullName evidence="7">Integrase/recombinase XerD</fullName>
    </submittedName>
</protein>
<evidence type="ECO:0000259" key="6">
    <source>
        <dbReference type="PROSITE" id="PS51900"/>
    </source>
</evidence>
<evidence type="ECO:0000313" key="8">
    <source>
        <dbReference type="Proteomes" id="UP000740329"/>
    </source>
</evidence>
<dbReference type="EMBL" id="JAGGMV010000008">
    <property type="protein sequence ID" value="MBP2202187.1"/>
    <property type="molecule type" value="Genomic_DNA"/>
</dbReference>
<dbReference type="Pfam" id="PF00589">
    <property type="entry name" value="Phage_integrase"/>
    <property type="match status" value="1"/>
</dbReference>
<reference evidence="7" key="1">
    <citation type="submission" date="2021-03" db="EMBL/GenBank/DDBJ databases">
        <title>Genomic Encyclopedia of Type Strains, Phase IV (KMG-V): Genome sequencing to study the core and pangenomes of soil and plant-associated prokaryotes.</title>
        <authorList>
            <person name="Whitman W."/>
        </authorList>
    </citation>
    <scope>NUCLEOTIDE SEQUENCE</scope>
    <source>
        <strain evidence="7">C4</strain>
    </source>
</reference>
<dbReference type="RefSeq" id="WP_209591702.1">
    <property type="nucleotide sequence ID" value="NZ_JAGGMV010000008.1"/>
</dbReference>
<dbReference type="Pfam" id="PF13495">
    <property type="entry name" value="Phage_int_SAM_4"/>
    <property type="match status" value="1"/>
</dbReference>
<dbReference type="InterPro" id="IPR013762">
    <property type="entry name" value="Integrase-like_cat_sf"/>
</dbReference>
<dbReference type="Gene3D" id="1.10.443.10">
    <property type="entry name" value="Intergrase catalytic core"/>
    <property type="match status" value="1"/>
</dbReference>
<name>A0A8J7RFE5_METVO</name>
<gene>
    <name evidence="7" type="ORF">J3E07_001628</name>
</gene>
<keyword evidence="3" id="KW-0233">DNA recombination</keyword>
<dbReference type="GO" id="GO:0006310">
    <property type="term" value="P:DNA recombination"/>
    <property type="evidence" value="ECO:0007669"/>
    <property type="project" value="UniProtKB-KW"/>
</dbReference>
<dbReference type="PANTHER" id="PTHR30349:SF41">
    <property type="entry name" value="INTEGRASE_RECOMBINASE PROTEIN MJ0367-RELATED"/>
    <property type="match status" value="1"/>
</dbReference>
<dbReference type="GO" id="GO:0003677">
    <property type="term" value="F:DNA binding"/>
    <property type="evidence" value="ECO:0007669"/>
    <property type="project" value="UniProtKB-UniRule"/>
</dbReference>
<evidence type="ECO:0000256" key="3">
    <source>
        <dbReference type="ARBA" id="ARBA00023172"/>
    </source>
</evidence>
<keyword evidence="2 4" id="KW-0238">DNA-binding</keyword>
<feature type="domain" description="Core-binding (CB)" evidence="6">
    <location>
        <begin position="21"/>
        <end position="105"/>
    </location>
</feature>
<comment type="caution">
    <text evidence="7">The sequence shown here is derived from an EMBL/GenBank/DDBJ whole genome shotgun (WGS) entry which is preliminary data.</text>
</comment>
<dbReference type="PROSITE" id="PS51900">
    <property type="entry name" value="CB"/>
    <property type="match status" value="1"/>
</dbReference>
<dbReference type="SUPFAM" id="SSF56349">
    <property type="entry name" value="DNA breaking-rejoining enzymes"/>
    <property type="match status" value="1"/>
</dbReference>
<dbReference type="Proteomes" id="UP000740329">
    <property type="component" value="Unassembled WGS sequence"/>
</dbReference>
<dbReference type="GO" id="GO:0015074">
    <property type="term" value="P:DNA integration"/>
    <property type="evidence" value="ECO:0007669"/>
    <property type="project" value="UniProtKB-KW"/>
</dbReference>
<dbReference type="InterPro" id="IPR002104">
    <property type="entry name" value="Integrase_catalytic"/>
</dbReference>
<accession>A0A8J7RFE5</accession>
<dbReference type="Gene3D" id="1.10.150.130">
    <property type="match status" value="1"/>
</dbReference>
<sequence>MNANMKDLILVNTGRSKTEITDENKWIVQFREEREFDRIKENTIKSDISRLKVFLAFCKKLDKEPDTLNRSEFTKFFNYLENERKLGNSVIQYFKLLKVFYRVLRLHNFKEFETECKERRRFSKFEVKHYDSIDSKILNEILKAILQHRSRSNLRDALMIRMLWDTGCRVSEVIGITYEDCDFKEAKFRIKNTKSSNERFVVCSSDTLNALKEYVKYNVNTGNSDPIFQSIRGGPVRRGWLSQVYRNAVVKLKEQGKIPKNRRVVVHSLRHGRAVELLNKGVPIEVVKEYLGHSSIETTLFYAHSKERTNILLNTIKKNL</sequence>
<evidence type="ECO:0000256" key="4">
    <source>
        <dbReference type="PROSITE-ProRule" id="PRU01248"/>
    </source>
</evidence>
<evidence type="ECO:0000256" key="2">
    <source>
        <dbReference type="ARBA" id="ARBA00023125"/>
    </source>
</evidence>
<dbReference type="AlphaFoldDB" id="A0A8J7RFE5"/>
<dbReference type="PROSITE" id="PS51898">
    <property type="entry name" value="TYR_RECOMBINASE"/>
    <property type="match status" value="1"/>
</dbReference>
<proteinExistence type="predicted"/>
<keyword evidence="1" id="KW-0229">DNA integration</keyword>
<dbReference type="InterPro" id="IPR044068">
    <property type="entry name" value="CB"/>
</dbReference>
<organism evidence="7 8">
    <name type="scientific">Methanococcus voltae</name>
    <dbReference type="NCBI Taxonomy" id="2188"/>
    <lineage>
        <taxon>Archaea</taxon>
        <taxon>Methanobacteriati</taxon>
        <taxon>Methanobacteriota</taxon>
        <taxon>Methanomada group</taxon>
        <taxon>Methanococci</taxon>
        <taxon>Methanococcales</taxon>
        <taxon>Methanococcaceae</taxon>
        <taxon>Methanococcus</taxon>
    </lineage>
</organism>
<dbReference type="CDD" id="cd00397">
    <property type="entry name" value="DNA_BRE_C"/>
    <property type="match status" value="1"/>
</dbReference>
<dbReference type="InterPro" id="IPR004107">
    <property type="entry name" value="Integrase_SAM-like_N"/>
</dbReference>